<name>A0A1J1HJ81_9DIPT</name>
<protein>
    <submittedName>
        <fullName evidence="1">CLUMA_CG001757, isoform A</fullName>
    </submittedName>
</protein>
<evidence type="ECO:0000313" key="2">
    <source>
        <dbReference type="Proteomes" id="UP000183832"/>
    </source>
</evidence>
<reference evidence="1 2" key="1">
    <citation type="submission" date="2015-04" db="EMBL/GenBank/DDBJ databases">
        <authorList>
            <person name="Syromyatnikov M.Y."/>
            <person name="Popov V.N."/>
        </authorList>
    </citation>
    <scope>NUCLEOTIDE SEQUENCE [LARGE SCALE GENOMIC DNA]</scope>
</reference>
<proteinExistence type="predicted"/>
<gene>
    <name evidence="1" type="ORF">CLUMA_CG001757</name>
</gene>
<dbReference type="Proteomes" id="UP000183832">
    <property type="component" value="Unassembled WGS sequence"/>
</dbReference>
<keyword evidence="2" id="KW-1185">Reference proteome</keyword>
<dbReference type="AlphaFoldDB" id="A0A1J1HJ81"/>
<sequence>MLKINSGECSVKRKKISLQEKLTELKHLEIPQNKVWELNETFSSTQLPQTPFGISFRHLKRH</sequence>
<evidence type="ECO:0000313" key="1">
    <source>
        <dbReference type="EMBL" id="CRK87971.1"/>
    </source>
</evidence>
<dbReference type="EMBL" id="CVRI01000006">
    <property type="protein sequence ID" value="CRK87971.1"/>
    <property type="molecule type" value="Genomic_DNA"/>
</dbReference>
<accession>A0A1J1HJ81</accession>
<organism evidence="1 2">
    <name type="scientific">Clunio marinus</name>
    <dbReference type="NCBI Taxonomy" id="568069"/>
    <lineage>
        <taxon>Eukaryota</taxon>
        <taxon>Metazoa</taxon>
        <taxon>Ecdysozoa</taxon>
        <taxon>Arthropoda</taxon>
        <taxon>Hexapoda</taxon>
        <taxon>Insecta</taxon>
        <taxon>Pterygota</taxon>
        <taxon>Neoptera</taxon>
        <taxon>Endopterygota</taxon>
        <taxon>Diptera</taxon>
        <taxon>Nematocera</taxon>
        <taxon>Chironomoidea</taxon>
        <taxon>Chironomidae</taxon>
        <taxon>Clunio</taxon>
    </lineage>
</organism>